<evidence type="ECO:0000256" key="6">
    <source>
        <dbReference type="ARBA" id="ARBA00023180"/>
    </source>
</evidence>
<dbReference type="InterPro" id="IPR026891">
    <property type="entry name" value="Fn3-like"/>
</dbReference>
<dbReference type="InterPro" id="IPR002772">
    <property type="entry name" value="Glyco_hydro_3_C"/>
</dbReference>
<dbReference type="OrthoDB" id="47059at2759"/>
<dbReference type="GeneID" id="26251578"/>
<keyword evidence="6" id="KW-0325">Glycoprotein</keyword>
<dbReference type="Pfam" id="PF00933">
    <property type="entry name" value="Glyco_hydro_3"/>
    <property type="match status" value="1"/>
</dbReference>
<evidence type="ECO:0000256" key="10">
    <source>
        <dbReference type="ARBA" id="ARBA00024574"/>
    </source>
</evidence>
<dbReference type="GO" id="GO:0046556">
    <property type="term" value="F:alpha-L-arabinofuranosidase activity"/>
    <property type="evidence" value="ECO:0007669"/>
    <property type="project" value="TreeGrafter"/>
</dbReference>
<dbReference type="SMART" id="SM01217">
    <property type="entry name" value="Fn3_like"/>
    <property type="match status" value="1"/>
</dbReference>
<dbReference type="Pfam" id="PF01915">
    <property type="entry name" value="Glyco_hydro_3_C"/>
    <property type="match status" value="1"/>
</dbReference>
<evidence type="ECO:0000313" key="15">
    <source>
        <dbReference type="Proteomes" id="UP000054337"/>
    </source>
</evidence>
<keyword evidence="15" id="KW-1185">Reference proteome</keyword>
<protein>
    <recommendedName>
        <fullName evidence="11">xylan 1,4-beta-xylosidase</fullName>
        <ecNumber evidence="11">3.2.1.37</ecNumber>
    </recommendedName>
</protein>
<dbReference type="EMBL" id="KI968721">
    <property type="protein sequence ID" value="EUN28446.1"/>
    <property type="molecule type" value="Genomic_DNA"/>
</dbReference>
<dbReference type="Gene3D" id="2.60.40.10">
    <property type="entry name" value="Immunoglobulins"/>
    <property type="match status" value="1"/>
</dbReference>
<dbReference type="InterPro" id="IPR001764">
    <property type="entry name" value="Glyco_hydro_3_N"/>
</dbReference>
<feature type="signal peptide" evidence="12">
    <location>
        <begin position="1"/>
        <end position="20"/>
    </location>
</feature>
<evidence type="ECO:0000256" key="5">
    <source>
        <dbReference type="ARBA" id="ARBA00022801"/>
    </source>
</evidence>
<evidence type="ECO:0000256" key="11">
    <source>
        <dbReference type="ARBA" id="ARBA00026107"/>
    </source>
</evidence>
<dbReference type="GO" id="GO:0031222">
    <property type="term" value="P:arabinan catabolic process"/>
    <property type="evidence" value="ECO:0007669"/>
    <property type="project" value="TreeGrafter"/>
</dbReference>
<dbReference type="InterPro" id="IPR013783">
    <property type="entry name" value="Ig-like_fold"/>
</dbReference>
<keyword evidence="9" id="KW-0624">Polysaccharide degradation</keyword>
<dbReference type="UniPathway" id="UPA00114"/>
<keyword evidence="8" id="KW-0326">Glycosidase</keyword>
<dbReference type="GO" id="GO:0045493">
    <property type="term" value="P:xylan catabolic process"/>
    <property type="evidence" value="ECO:0007669"/>
    <property type="project" value="UniProtKB-UniPathway"/>
</dbReference>
<evidence type="ECO:0000256" key="4">
    <source>
        <dbReference type="ARBA" id="ARBA00022729"/>
    </source>
</evidence>
<dbReference type="RefSeq" id="XP_014557917.1">
    <property type="nucleotide sequence ID" value="XM_014702431.1"/>
</dbReference>
<evidence type="ECO:0000256" key="12">
    <source>
        <dbReference type="SAM" id="SignalP"/>
    </source>
</evidence>
<evidence type="ECO:0000256" key="3">
    <source>
        <dbReference type="ARBA" id="ARBA00022651"/>
    </source>
</evidence>
<dbReference type="GO" id="GO:0009044">
    <property type="term" value="F:xylan 1,4-beta-xylosidase activity"/>
    <property type="evidence" value="ECO:0007669"/>
    <property type="project" value="UniProtKB-EC"/>
</dbReference>
<reference evidence="14 15" key="1">
    <citation type="journal article" date="2013" name="PLoS Genet.">
        <title>Comparative genome structure, secondary metabolite, and effector coding capacity across Cochliobolus pathogens.</title>
        <authorList>
            <person name="Condon B.J."/>
            <person name="Leng Y."/>
            <person name="Wu D."/>
            <person name="Bushley K.E."/>
            <person name="Ohm R.A."/>
            <person name="Otillar R."/>
            <person name="Martin J."/>
            <person name="Schackwitz W."/>
            <person name="Grimwood J."/>
            <person name="MohdZainudin N."/>
            <person name="Xue C."/>
            <person name="Wang R."/>
            <person name="Manning V.A."/>
            <person name="Dhillon B."/>
            <person name="Tu Z.J."/>
            <person name="Steffenson B.J."/>
            <person name="Salamov A."/>
            <person name="Sun H."/>
            <person name="Lowry S."/>
            <person name="LaButti K."/>
            <person name="Han J."/>
            <person name="Copeland A."/>
            <person name="Lindquist E."/>
            <person name="Barry K."/>
            <person name="Schmutz J."/>
            <person name="Baker S.E."/>
            <person name="Ciuffetti L.M."/>
            <person name="Grigoriev I.V."/>
            <person name="Zhong S."/>
            <person name="Turgeon B.G."/>
        </authorList>
    </citation>
    <scope>NUCLEOTIDE SEQUENCE [LARGE SCALE GENOMIC DNA]</scope>
    <source>
        <strain evidence="14 15">FI3</strain>
    </source>
</reference>
<comment type="similarity">
    <text evidence="2">Belongs to the glycosyl hydrolase 3 family.</text>
</comment>
<dbReference type="InterPro" id="IPR036881">
    <property type="entry name" value="Glyco_hydro_3_C_sf"/>
</dbReference>
<dbReference type="AlphaFoldDB" id="W7EJZ1"/>
<evidence type="ECO:0000256" key="7">
    <source>
        <dbReference type="ARBA" id="ARBA00023277"/>
    </source>
</evidence>
<evidence type="ECO:0000256" key="8">
    <source>
        <dbReference type="ARBA" id="ARBA00023295"/>
    </source>
</evidence>
<dbReference type="InterPro" id="IPR044993">
    <property type="entry name" value="BXL"/>
</dbReference>
<evidence type="ECO:0000259" key="13">
    <source>
        <dbReference type="SMART" id="SM01217"/>
    </source>
</evidence>
<keyword evidence="5 14" id="KW-0378">Hydrolase</keyword>
<dbReference type="Gene3D" id="3.20.20.300">
    <property type="entry name" value="Glycoside hydrolase, family 3, N-terminal domain"/>
    <property type="match status" value="1"/>
</dbReference>
<dbReference type="SUPFAM" id="SSF51445">
    <property type="entry name" value="(Trans)glycosidases"/>
    <property type="match status" value="1"/>
</dbReference>
<keyword evidence="4 12" id="KW-0732">Signal</keyword>
<dbReference type="HOGENOM" id="CLU_004542_5_3_1"/>
<dbReference type="PANTHER" id="PTHR42721">
    <property type="entry name" value="SUGAR HYDROLASE-RELATED"/>
    <property type="match status" value="1"/>
</dbReference>
<dbReference type="PANTHER" id="PTHR42721:SF3">
    <property type="entry name" value="BETA-D-XYLOSIDASE 5-RELATED"/>
    <property type="match status" value="1"/>
</dbReference>
<name>W7EJZ1_BIPV3</name>
<dbReference type="Gene3D" id="3.40.50.1700">
    <property type="entry name" value="Glycoside hydrolase family 3 C-terminal domain"/>
    <property type="match status" value="1"/>
</dbReference>
<evidence type="ECO:0000256" key="9">
    <source>
        <dbReference type="ARBA" id="ARBA00023326"/>
    </source>
</evidence>
<keyword evidence="7" id="KW-0119">Carbohydrate metabolism</keyword>
<accession>W7EJZ1</accession>
<feature type="domain" description="Fibronectin type III-like" evidence="13">
    <location>
        <begin position="663"/>
        <end position="733"/>
    </location>
</feature>
<comment type="catalytic activity">
    <reaction evidence="10">
        <text>Hydrolysis of (1-&gt;4)-beta-D-xylans, to remove successive D-xylose residues from the non-reducing termini.</text>
        <dbReference type="EC" id="3.2.1.37"/>
    </reaction>
</comment>
<gene>
    <name evidence="14" type="ORF">COCVIDRAFT_14907</name>
</gene>
<keyword evidence="3" id="KW-0858">Xylan degradation</keyword>
<proteinExistence type="inferred from homology"/>
<dbReference type="EC" id="3.2.1.37" evidence="11"/>
<feature type="chain" id="PRO_5004891733" description="xylan 1,4-beta-xylosidase" evidence="12">
    <location>
        <begin position="21"/>
        <end position="765"/>
    </location>
</feature>
<dbReference type="Proteomes" id="UP000054337">
    <property type="component" value="Unassembled WGS sequence"/>
</dbReference>
<sequence>MHLLSTVVVLGASLVSKSHAAIGPDCTNGPLSTNAICDVNAPPHERAAALVAAMEPQEKLDNLVSKSKGVSRLGLPAYNWWGEALHGVAGAPGIKFVEPYKNATSFPMPILMSAAFDDDLIFKIANIIGNEARAFGNGGVAPVDYWTPDINPVRDIRWGRASESPGEDIRRIKGYTKALLAGLEGDQAQRKIIATCKHYVGYDMEAWGGYDRHNFSAKITMQDLAEYYMPPFQQCARDSKVGSFMCSYNAVNGVPTCADTYVLQTILRDHWNWTDSNNYITSDCEAVADISENHKYVETLAQGTALAFAKGMDISCEYSGSSDIPGAWSQGLLNISVIDKALTRQYEGLVHAGYFDGAKATYANLSYKDINTPEARQLSLQVTSEGLVMLKNDHTLPLPLTKGSKVAMIGFWANDSSKLQGIYSGPPPYRHSPVFAGEQMGLDMAIAWGPMIQNSSVPDNWTTNALDAAEKSDYILYFGGQDWTVAQEGYDRTTISFPQVQIDLLAKLAKLGKPLIVVTLGDMTDHSPLLSMEGINSIIWANWPGQDGGPAILNVISGAHAPAGRLPITQYPADYVKLSMLDMNLRPHAESPGRTYRWFNESIQPFGFGLHYTTFEASFASEEGLTYDIQEILDDCTQQYRDLCEVAPLEITVANKGNRTSDFVALAFIKGEVGPKPYPLKTLITYGRLRDIHGGAKKSASLPLTLGELARVDQSGNTVIYPGEYTLLLDEPTQAELKLTITGEETILDKWPQPPNGVIPRLEVD</sequence>
<comment type="pathway">
    <text evidence="1">Glycan degradation; xylan degradation.</text>
</comment>
<evidence type="ECO:0000256" key="1">
    <source>
        <dbReference type="ARBA" id="ARBA00004851"/>
    </source>
</evidence>
<evidence type="ECO:0000256" key="2">
    <source>
        <dbReference type="ARBA" id="ARBA00005336"/>
    </source>
</evidence>
<evidence type="ECO:0000313" key="14">
    <source>
        <dbReference type="EMBL" id="EUN28446.1"/>
    </source>
</evidence>
<dbReference type="InterPro" id="IPR017853">
    <property type="entry name" value="GH"/>
</dbReference>
<dbReference type="SUPFAM" id="SSF52279">
    <property type="entry name" value="Beta-D-glucan exohydrolase, C-terminal domain"/>
    <property type="match status" value="1"/>
</dbReference>
<dbReference type="InterPro" id="IPR036962">
    <property type="entry name" value="Glyco_hydro_3_N_sf"/>
</dbReference>
<organism evidence="14 15">
    <name type="scientific">Bipolaris victoriae (strain FI3)</name>
    <name type="common">Victoria blight of oats agent</name>
    <name type="synonym">Cochliobolus victoriae</name>
    <dbReference type="NCBI Taxonomy" id="930091"/>
    <lineage>
        <taxon>Eukaryota</taxon>
        <taxon>Fungi</taxon>
        <taxon>Dikarya</taxon>
        <taxon>Ascomycota</taxon>
        <taxon>Pezizomycotina</taxon>
        <taxon>Dothideomycetes</taxon>
        <taxon>Pleosporomycetidae</taxon>
        <taxon>Pleosporales</taxon>
        <taxon>Pleosporineae</taxon>
        <taxon>Pleosporaceae</taxon>
        <taxon>Bipolaris</taxon>
    </lineage>
</organism>